<keyword evidence="1" id="KW-0812">Transmembrane</keyword>
<proteinExistence type="predicted"/>
<keyword evidence="1" id="KW-1133">Transmembrane helix</keyword>
<feature type="transmembrane region" description="Helical" evidence="1">
    <location>
        <begin position="54"/>
        <end position="73"/>
    </location>
</feature>
<sequence>MEVILFLLLAEIFGMASWAWWSTLAAGLRGGSQRRIIGDGDIGPHPVLDMLRGYYISLLAVVVCACSPSSYYANM</sequence>
<protein>
    <submittedName>
        <fullName evidence="2">Uncharacterized protein</fullName>
    </submittedName>
</protein>
<dbReference type="EMBL" id="JABFUD020000008">
    <property type="protein sequence ID" value="KAI5076767.1"/>
    <property type="molecule type" value="Genomic_DNA"/>
</dbReference>
<reference evidence="2" key="1">
    <citation type="submission" date="2021-01" db="EMBL/GenBank/DDBJ databases">
        <title>Adiantum capillus-veneris genome.</title>
        <authorList>
            <person name="Fang Y."/>
            <person name="Liao Q."/>
        </authorList>
    </citation>
    <scope>NUCLEOTIDE SEQUENCE</scope>
    <source>
        <strain evidence="2">H3</strain>
        <tissue evidence="2">Leaf</tissue>
    </source>
</reference>
<accession>A0A9D4V0K1</accession>
<comment type="caution">
    <text evidence="2">The sequence shown here is derived from an EMBL/GenBank/DDBJ whole genome shotgun (WGS) entry which is preliminary data.</text>
</comment>
<dbReference type="Proteomes" id="UP000886520">
    <property type="component" value="Chromosome 8"/>
</dbReference>
<keyword evidence="1" id="KW-0472">Membrane</keyword>
<gene>
    <name evidence="2" type="ORF">GOP47_0008832</name>
</gene>
<keyword evidence="3" id="KW-1185">Reference proteome</keyword>
<dbReference type="AlphaFoldDB" id="A0A9D4V0K1"/>
<evidence type="ECO:0000256" key="1">
    <source>
        <dbReference type="SAM" id="Phobius"/>
    </source>
</evidence>
<evidence type="ECO:0000313" key="3">
    <source>
        <dbReference type="Proteomes" id="UP000886520"/>
    </source>
</evidence>
<organism evidence="2 3">
    <name type="scientific">Adiantum capillus-veneris</name>
    <name type="common">Maidenhair fern</name>
    <dbReference type="NCBI Taxonomy" id="13818"/>
    <lineage>
        <taxon>Eukaryota</taxon>
        <taxon>Viridiplantae</taxon>
        <taxon>Streptophyta</taxon>
        <taxon>Embryophyta</taxon>
        <taxon>Tracheophyta</taxon>
        <taxon>Polypodiopsida</taxon>
        <taxon>Polypodiidae</taxon>
        <taxon>Polypodiales</taxon>
        <taxon>Pteridineae</taxon>
        <taxon>Pteridaceae</taxon>
        <taxon>Vittarioideae</taxon>
        <taxon>Adiantum</taxon>
    </lineage>
</organism>
<evidence type="ECO:0000313" key="2">
    <source>
        <dbReference type="EMBL" id="KAI5076767.1"/>
    </source>
</evidence>
<name>A0A9D4V0K1_ADICA</name>